<dbReference type="EMBL" id="SZZH01000001">
    <property type="protein sequence ID" value="TKV60918.1"/>
    <property type="molecule type" value="Genomic_DNA"/>
</dbReference>
<sequence length="82" mass="9233">MTSGFRQWSQDRRWLLTAAAFVVVGALGAVSIWLPVWLYPERPPTANLGTGVLLAFCYLFVVLGSTALVVLSTLRWWARHRD</sequence>
<evidence type="ECO:0000313" key="2">
    <source>
        <dbReference type="EMBL" id="TKV60918.1"/>
    </source>
</evidence>
<keyword evidence="3" id="KW-1185">Reference proteome</keyword>
<protein>
    <submittedName>
        <fullName evidence="2">Uncharacterized protein</fullName>
    </submittedName>
</protein>
<dbReference type="AlphaFoldDB" id="A0A4U6QLC1"/>
<evidence type="ECO:0000256" key="1">
    <source>
        <dbReference type="SAM" id="Phobius"/>
    </source>
</evidence>
<gene>
    <name evidence="2" type="ORF">FDO65_04460</name>
</gene>
<keyword evidence="1" id="KW-0472">Membrane</keyword>
<keyword evidence="1" id="KW-0812">Transmembrane</keyword>
<evidence type="ECO:0000313" key="3">
    <source>
        <dbReference type="Proteomes" id="UP000306985"/>
    </source>
</evidence>
<organism evidence="2 3">
    <name type="scientific">Nakamurella flava</name>
    <dbReference type="NCBI Taxonomy" id="2576308"/>
    <lineage>
        <taxon>Bacteria</taxon>
        <taxon>Bacillati</taxon>
        <taxon>Actinomycetota</taxon>
        <taxon>Actinomycetes</taxon>
        <taxon>Nakamurellales</taxon>
        <taxon>Nakamurellaceae</taxon>
        <taxon>Nakamurella</taxon>
    </lineage>
</organism>
<dbReference type="RefSeq" id="WP_137448221.1">
    <property type="nucleotide sequence ID" value="NZ_SZZH01000001.1"/>
</dbReference>
<accession>A0A4U6QLC1</accession>
<dbReference type="Proteomes" id="UP000306985">
    <property type="component" value="Unassembled WGS sequence"/>
</dbReference>
<feature type="transmembrane region" description="Helical" evidence="1">
    <location>
        <begin position="14"/>
        <end position="39"/>
    </location>
</feature>
<name>A0A4U6QLC1_9ACTN</name>
<comment type="caution">
    <text evidence="2">The sequence shown here is derived from an EMBL/GenBank/DDBJ whole genome shotgun (WGS) entry which is preliminary data.</text>
</comment>
<proteinExistence type="predicted"/>
<feature type="transmembrane region" description="Helical" evidence="1">
    <location>
        <begin position="51"/>
        <end position="78"/>
    </location>
</feature>
<keyword evidence="1" id="KW-1133">Transmembrane helix</keyword>
<reference evidence="2 3" key="1">
    <citation type="submission" date="2019-05" db="EMBL/GenBank/DDBJ databases">
        <title>Nakamurella sp. N5BH11, whole genome shotgun sequence.</title>
        <authorList>
            <person name="Tuo L."/>
        </authorList>
    </citation>
    <scope>NUCLEOTIDE SEQUENCE [LARGE SCALE GENOMIC DNA]</scope>
    <source>
        <strain evidence="2 3">N5BH11</strain>
    </source>
</reference>